<dbReference type="InterPro" id="IPR008621">
    <property type="entry name" value="Cbb3-typ_cyt_oxidase_comp"/>
</dbReference>
<feature type="transmembrane region" description="Helical" evidence="1">
    <location>
        <begin position="15"/>
        <end position="32"/>
    </location>
</feature>
<protein>
    <submittedName>
        <fullName evidence="2">Cbb3-type cytochrome c oxidase subunit 3</fullName>
    </submittedName>
</protein>
<comment type="caution">
    <text evidence="2">The sequence shown here is derived from an EMBL/GenBank/DDBJ whole genome shotgun (WGS) entry which is preliminary data.</text>
</comment>
<keyword evidence="1" id="KW-0472">Membrane</keyword>
<evidence type="ECO:0000313" key="3">
    <source>
        <dbReference type="Proteomes" id="UP000253941"/>
    </source>
</evidence>
<dbReference type="AlphaFoldDB" id="A0A369T912"/>
<proteinExistence type="predicted"/>
<evidence type="ECO:0000256" key="1">
    <source>
        <dbReference type="SAM" id="Phobius"/>
    </source>
</evidence>
<name>A0A369T912_9PROT</name>
<dbReference type="RefSeq" id="WP_114582361.1">
    <property type="nucleotide sequence ID" value="NZ_QPMH01000009.1"/>
</dbReference>
<dbReference type="Pfam" id="PF05545">
    <property type="entry name" value="FixQ"/>
    <property type="match status" value="1"/>
</dbReference>
<reference evidence="2 3" key="1">
    <citation type="submission" date="2018-07" db="EMBL/GenBank/DDBJ databases">
        <title>Venubactetium sediminum gen. nov., sp. nov., isolated from a marine solar saltern.</title>
        <authorList>
            <person name="Wang S."/>
        </authorList>
    </citation>
    <scope>NUCLEOTIDE SEQUENCE [LARGE SCALE GENOMIC DNA]</scope>
    <source>
        <strain evidence="2 3">WD2A32</strain>
    </source>
</reference>
<keyword evidence="3" id="KW-1185">Reference proteome</keyword>
<dbReference type="CDD" id="cd01324">
    <property type="entry name" value="cbb3_Oxidase_CcoQ"/>
    <property type="match status" value="1"/>
</dbReference>
<dbReference type="EMBL" id="QPMH01000009">
    <property type="protein sequence ID" value="RDD61819.1"/>
    <property type="molecule type" value="Genomic_DNA"/>
</dbReference>
<keyword evidence="1" id="KW-0812">Transmembrane</keyword>
<keyword evidence="1" id="KW-1133">Transmembrane helix</keyword>
<gene>
    <name evidence="2" type="ORF">DRB17_11575</name>
</gene>
<evidence type="ECO:0000313" key="2">
    <source>
        <dbReference type="EMBL" id="RDD61819.1"/>
    </source>
</evidence>
<sequence length="54" mass="6811">MEWLQDFAIWLRQLWVLWLMLLFLGVVAWVYWPRRKDKLERHGRIPLEDNNEET</sequence>
<dbReference type="Proteomes" id="UP000253941">
    <property type="component" value="Unassembled WGS sequence"/>
</dbReference>
<accession>A0A369T912</accession>
<organism evidence="2 3">
    <name type="scientific">Ferruginivarius sediminum</name>
    <dbReference type="NCBI Taxonomy" id="2661937"/>
    <lineage>
        <taxon>Bacteria</taxon>
        <taxon>Pseudomonadati</taxon>
        <taxon>Pseudomonadota</taxon>
        <taxon>Alphaproteobacteria</taxon>
        <taxon>Rhodospirillales</taxon>
        <taxon>Rhodospirillaceae</taxon>
        <taxon>Ferruginivarius</taxon>
    </lineage>
</organism>